<dbReference type="EMBL" id="JALNTZ010000008">
    <property type="protein sequence ID" value="KAJ3643820.1"/>
    <property type="molecule type" value="Genomic_DNA"/>
</dbReference>
<dbReference type="GO" id="GO:0030425">
    <property type="term" value="C:dendrite"/>
    <property type="evidence" value="ECO:0007669"/>
    <property type="project" value="TreeGrafter"/>
</dbReference>
<dbReference type="PANTHER" id="PTHR21143">
    <property type="entry name" value="INVERTEBRATE GUSTATORY RECEPTOR"/>
    <property type="match status" value="1"/>
</dbReference>
<dbReference type="GO" id="GO:0007165">
    <property type="term" value="P:signal transduction"/>
    <property type="evidence" value="ECO:0007669"/>
    <property type="project" value="UniProtKB-KW"/>
</dbReference>
<dbReference type="InterPro" id="IPR013604">
    <property type="entry name" value="7TM_chemorcpt"/>
</dbReference>
<keyword evidence="3 8" id="KW-0812">Transmembrane</keyword>
<dbReference type="GO" id="GO:0050909">
    <property type="term" value="P:sensory perception of taste"/>
    <property type="evidence" value="ECO:0007669"/>
    <property type="project" value="InterPro"/>
</dbReference>
<protein>
    <recommendedName>
        <fullName evidence="8">Gustatory receptor</fullName>
    </recommendedName>
</protein>
<keyword evidence="5 8" id="KW-0472">Membrane</keyword>
<comment type="subcellular location">
    <subcellularLocation>
        <location evidence="1 8">Cell membrane</location>
        <topology evidence="1 8">Multi-pass membrane protein</topology>
    </subcellularLocation>
</comment>
<dbReference type="GO" id="GO:0005886">
    <property type="term" value="C:plasma membrane"/>
    <property type="evidence" value="ECO:0007669"/>
    <property type="project" value="UniProtKB-SubCell"/>
</dbReference>
<dbReference type="GO" id="GO:0030424">
    <property type="term" value="C:axon"/>
    <property type="evidence" value="ECO:0007669"/>
    <property type="project" value="TreeGrafter"/>
</dbReference>
<evidence type="ECO:0000313" key="10">
    <source>
        <dbReference type="Proteomes" id="UP001168821"/>
    </source>
</evidence>
<proteinExistence type="inferred from homology"/>
<keyword evidence="4 8" id="KW-1133">Transmembrane helix</keyword>
<evidence type="ECO:0000256" key="7">
    <source>
        <dbReference type="ARBA" id="ARBA00023224"/>
    </source>
</evidence>
<dbReference type="Proteomes" id="UP001168821">
    <property type="component" value="Unassembled WGS sequence"/>
</dbReference>
<dbReference type="Pfam" id="PF08395">
    <property type="entry name" value="7tm_7"/>
    <property type="match status" value="1"/>
</dbReference>
<feature type="transmembrane region" description="Helical" evidence="8">
    <location>
        <begin position="219"/>
        <end position="237"/>
    </location>
</feature>
<organism evidence="9 10">
    <name type="scientific">Zophobas morio</name>
    <dbReference type="NCBI Taxonomy" id="2755281"/>
    <lineage>
        <taxon>Eukaryota</taxon>
        <taxon>Metazoa</taxon>
        <taxon>Ecdysozoa</taxon>
        <taxon>Arthropoda</taxon>
        <taxon>Hexapoda</taxon>
        <taxon>Insecta</taxon>
        <taxon>Pterygota</taxon>
        <taxon>Neoptera</taxon>
        <taxon>Endopterygota</taxon>
        <taxon>Coleoptera</taxon>
        <taxon>Polyphaga</taxon>
        <taxon>Cucujiformia</taxon>
        <taxon>Tenebrionidae</taxon>
        <taxon>Zophobas</taxon>
    </lineage>
</organism>
<feature type="transmembrane region" description="Helical" evidence="8">
    <location>
        <begin position="257"/>
        <end position="274"/>
    </location>
</feature>
<feature type="transmembrane region" description="Helical" evidence="8">
    <location>
        <begin position="328"/>
        <end position="351"/>
    </location>
</feature>
<evidence type="ECO:0000256" key="5">
    <source>
        <dbReference type="ARBA" id="ARBA00023136"/>
    </source>
</evidence>
<evidence type="ECO:0000256" key="6">
    <source>
        <dbReference type="ARBA" id="ARBA00023170"/>
    </source>
</evidence>
<evidence type="ECO:0000256" key="4">
    <source>
        <dbReference type="ARBA" id="ARBA00022989"/>
    </source>
</evidence>
<dbReference type="PANTHER" id="PTHR21143:SF133">
    <property type="entry name" value="GUSTATORY AND PHEROMONE RECEPTOR 32A-RELATED"/>
    <property type="match status" value="1"/>
</dbReference>
<reference evidence="9" key="1">
    <citation type="journal article" date="2023" name="G3 (Bethesda)">
        <title>Whole genome assemblies of Zophobas morio and Tenebrio molitor.</title>
        <authorList>
            <person name="Kaur S."/>
            <person name="Stinson S.A."/>
            <person name="diCenzo G.C."/>
        </authorList>
    </citation>
    <scope>NUCLEOTIDE SEQUENCE</scope>
    <source>
        <strain evidence="9">QUZm001</strain>
    </source>
</reference>
<comment type="similarity">
    <text evidence="8">Belongs to the insect chemoreceptor superfamily. Gustatory receptor (GR) family.</text>
</comment>
<feature type="transmembrane region" description="Helical" evidence="8">
    <location>
        <begin position="68"/>
        <end position="93"/>
    </location>
</feature>
<keyword evidence="2 8" id="KW-1003">Cell membrane</keyword>
<feature type="transmembrane region" description="Helical" evidence="8">
    <location>
        <begin position="121"/>
        <end position="139"/>
    </location>
</feature>
<keyword evidence="7 8" id="KW-0807">Transducer</keyword>
<evidence type="ECO:0000313" key="9">
    <source>
        <dbReference type="EMBL" id="KAJ3643820.1"/>
    </source>
</evidence>
<dbReference type="GO" id="GO:0007635">
    <property type="term" value="P:chemosensory behavior"/>
    <property type="evidence" value="ECO:0007669"/>
    <property type="project" value="TreeGrafter"/>
</dbReference>
<comment type="function">
    <text evidence="8">Gustatory receptor which mediates acceptance or avoidance behavior, depending on its substrates.</text>
</comment>
<keyword evidence="6 8" id="KW-0675">Receptor</keyword>
<feature type="transmembrane region" description="Helical" evidence="8">
    <location>
        <begin position="145"/>
        <end position="163"/>
    </location>
</feature>
<evidence type="ECO:0000256" key="1">
    <source>
        <dbReference type="ARBA" id="ARBA00004651"/>
    </source>
</evidence>
<name>A0AA38M4H9_9CUCU</name>
<evidence type="ECO:0000256" key="2">
    <source>
        <dbReference type="ARBA" id="ARBA00022475"/>
    </source>
</evidence>
<accession>A0AA38M4H9</accession>
<gene>
    <name evidence="9" type="ORF">Zmor_026507</name>
</gene>
<dbReference type="GO" id="GO:0043025">
    <property type="term" value="C:neuronal cell body"/>
    <property type="evidence" value="ECO:0007669"/>
    <property type="project" value="TreeGrafter"/>
</dbReference>
<dbReference type="AlphaFoldDB" id="A0AA38M4H9"/>
<sequence>MATELLETIPKTFKYIYKLLGIVQFSYCKTPPKNKLSKFAPHLWCVFSYGYFINICTFYNSSNYNVKIMFYVHFLVYHGTVLLMIVLFLMFCIRSTRTKALLIRIDQNKMKSQKSAKNNRTLVRIILLGCLLTNVVFFIFLEVGYYVYISYCCIIISFENIFLNDIFDCLCDKFTLINQRLETLVTTSNQNKMDTIQDLSHHHYDLVLVTLQMLKQFEVVVTVTIVQWFVAMIDSIYTATVLGVKSQVLTARFGSNFSHIVFLSCWLFVLIAKFSKTQEVANSGAIILHEVWNKHASEQSKTFRHLELISMRMFITQVRFSACGFFNLDWTFCQTMIAALTTYLVILLQFYV</sequence>
<evidence type="ECO:0000256" key="3">
    <source>
        <dbReference type="ARBA" id="ARBA00022692"/>
    </source>
</evidence>
<comment type="caution">
    <text evidence="9">The sequence shown here is derived from an EMBL/GenBank/DDBJ whole genome shotgun (WGS) entry which is preliminary data.</text>
</comment>
<keyword evidence="10" id="KW-1185">Reference proteome</keyword>
<evidence type="ECO:0000256" key="8">
    <source>
        <dbReference type="RuleBase" id="RU363108"/>
    </source>
</evidence>
<dbReference type="GO" id="GO:0008049">
    <property type="term" value="P:male courtship behavior"/>
    <property type="evidence" value="ECO:0007669"/>
    <property type="project" value="TreeGrafter"/>
</dbReference>
<feature type="transmembrane region" description="Helical" evidence="8">
    <location>
        <begin position="43"/>
        <end position="62"/>
    </location>
</feature>